<dbReference type="EMBL" id="ASHM01099918">
    <property type="protein sequence ID" value="PNX66750.1"/>
    <property type="molecule type" value="Genomic_DNA"/>
</dbReference>
<dbReference type="Proteomes" id="UP000236291">
    <property type="component" value="Unassembled WGS sequence"/>
</dbReference>
<protein>
    <submittedName>
        <fullName evidence="1">Uncharacterized protein</fullName>
    </submittedName>
</protein>
<dbReference type="AlphaFoldDB" id="A0A2K3KKE4"/>
<proteinExistence type="predicted"/>
<sequence>VNILRSQSVRKVRGGHVFPIRGGHMCFRGNVPWKD</sequence>
<feature type="non-terminal residue" evidence="1">
    <location>
        <position position="1"/>
    </location>
</feature>
<gene>
    <name evidence="1" type="ORF">L195_g055259</name>
</gene>
<evidence type="ECO:0000313" key="1">
    <source>
        <dbReference type="EMBL" id="PNX66750.1"/>
    </source>
</evidence>
<comment type="caution">
    <text evidence="1">The sequence shown here is derived from an EMBL/GenBank/DDBJ whole genome shotgun (WGS) entry which is preliminary data.</text>
</comment>
<organism evidence="1 2">
    <name type="scientific">Trifolium pratense</name>
    <name type="common">Red clover</name>
    <dbReference type="NCBI Taxonomy" id="57577"/>
    <lineage>
        <taxon>Eukaryota</taxon>
        <taxon>Viridiplantae</taxon>
        <taxon>Streptophyta</taxon>
        <taxon>Embryophyta</taxon>
        <taxon>Tracheophyta</taxon>
        <taxon>Spermatophyta</taxon>
        <taxon>Magnoliopsida</taxon>
        <taxon>eudicotyledons</taxon>
        <taxon>Gunneridae</taxon>
        <taxon>Pentapetalae</taxon>
        <taxon>rosids</taxon>
        <taxon>fabids</taxon>
        <taxon>Fabales</taxon>
        <taxon>Fabaceae</taxon>
        <taxon>Papilionoideae</taxon>
        <taxon>50 kb inversion clade</taxon>
        <taxon>NPAAA clade</taxon>
        <taxon>Hologalegina</taxon>
        <taxon>IRL clade</taxon>
        <taxon>Trifolieae</taxon>
        <taxon>Trifolium</taxon>
    </lineage>
</organism>
<name>A0A2K3KKE4_TRIPR</name>
<accession>A0A2K3KKE4</accession>
<evidence type="ECO:0000313" key="2">
    <source>
        <dbReference type="Proteomes" id="UP000236291"/>
    </source>
</evidence>
<reference evidence="1 2" key="2">
    <citation type="journal article" date="2017" name="Front. Plant Sci.">
        <title>Gene Classification and Mining of Molecular Markers Useful in Red Clover (Trifolium pratense) Breeding.</title>
        <authorList>
            <person name="Istvanek J."/>
            <person name="Dluhosova J."/>
            <person name="Dluhos P."/>
            <person name="Patkova L."/>
            <person name="Nedelnik J."/>
            <person name="Repkova J."/>
        </authorList>
    </citation>
    <scope>NUCLEOTIDE SEQUENCE [LARGE SCALE GENOMIC DNA]</scope>
    <source>
        <strain evidence="2">cv. Tatra</strain>
        <tissue evidence="1">Young leaves</tissue>
    </source>
</reference>
<reference evidence="1 2" key="1">
    <citation type="journal article" date="2014" name="Am. J. Bot.">
        <title>Genome assembly and annotation for red clover (Trifolium pratense; Fabaceae).</title>
        <authorList>
            <person name="Istvanek J."/>
            <person name="Jaros M."/>
            <person name="Krenek A."/>
            <person name="Repkova J."/>
        </authorList>
    </citation>
    <scope>NUCLEOTIDE SEQUENCE [LARGE SCALE GENOMIC DNA]</scope>
    <source>
        <strain evidence="2">cv. Tatra</strain>
        <tissue evidence="1">Young leaves</tissue>
    </source>
</reference>